<reference evidence="1 2" key="2">
    <citation type="submission" date="2018-11" db="EMBL/GenBank/DDBJ databases">
        <authorList>
            <consortium name="Pathogen Informatics"/>
        </authorList>
    </citation>
    <scope>NUCLEOTIDE SEQUENCE [LARGE SCALE GENOMIC DNA]</scope>
</reference>
<keyword evidence="2" id="KW-1185">Reference proteome</keyword>
<dbReference type="EMBL" id="UYRT01079488">
    <property type="protein sequence ID" value="VDN20820.1"/>
    <property type="molecule type" value="Genomic_DNA"/>
</dbReference>
<dbReference type="WBParaSite" id="GPUH_0001266101-mRNA-1">
    <property type="protein sequence ID" value="GPUH_0001266101-mRNA-1"/>
    <property type="gene ID" value="GPUH_0001266101"/>
</dbReference>
<evidence type="ECO:0000313" key="1">
    <source>
        <dbReference type="EMBL" id="VDN20820.1"/>
    </source>
</evidence>
<protein>
    <submittedName>
        <fullName evidence="3">SCAPER_N domain-containing protein</fullName>
    </submittedName>
</protein>
<sequence>MTASNVGGAVSAAAATAGDTIDRVVLKEVDQWIEQLYECKQLTEAQVKTLCDKAKRGRSQQQQQSWCVFFAGLLPKRALGPGWQVSLSRSAAAAAAAAALMPAPSSELG</sequence>
<proteinExistence type="predicted"/>
<name>A0A183DVA6_9BILA</name>
<dbReference type="Proteomes" id="UP000271098">
    <property type="component" value="Unassembled WGS sequence"/>
</dbReference>
<reference evidence="3" key="1">
    <citation type="submission" date="2016-06" db="UniProtKB">
        <authorList>
            <consortium name="WormBaseParasite"/>
        </authorList>
    </citation>
    <scope>IDENTIFICATION</scope>
</reference>
<evidence type="ECO:0000313" key="2">
    <source>
        <dbReference type="Proteomes" id="UP000271098"/>
    </source>
</evidence>
<accession>A0A183DVA6</accession>
<evidence type="ECO:0000313" key="3">
    <source>
        <dbReference type="WBParaSite" id="GPUH_0001266101-mRNA-1"/>
    </source>
</evidence>
<dbReference type="AlphaFoldDB" id="A0A183DVA6"/>
<gene>
    <name evidence="1" type="ORF">GPUH_LOCUS12647</name>
</gene>
<organism evidence="3">
    <name type="scientific">Gongylonema pulchrum</name>
    <dbReference type="NCBI Taxonomy" id="637853"/>
    <lineage>
        <taxon>Eukaryota</taxon>
        <taxon>Metazoa</taxon>
        <taxon>Ecdysozoa</taxon>
        <taxon>Nematoda</taxon>
        <taxon>Chromadorea</taxon>
        <taxon>Rhabditida</taxon>
        <taxon>Spirurina</taxon>
        <taxon>Spiruromorpha</taxon>
        <taxon>Spiruroidea</taxon>
        <taxon>Gongylonematidae</taxon>
        <taxon>Gongylonema</taxon>
    </lineage>
</organism>
<dbReference type="OrthoDB" id="1930084at2759"/>